<evidence type="ECO:0000313" key="4">
    <source>
        <dbReference type="EMBL" id="QGA27948.1"/>
    </source>
</evidence>
<gene>
    <name evidence="4" type="ORF">GFH32_17145</name>
</gene>
<dbReference type="Pfam" id="PF01757">
    <property type="entry name" value="Acyl_transf_3"/>
    <property type="match status" value="1"/>
</dbReference>
<evidence type="ECO:0000313" key="5">
    <source>
        <dbReference type="Proteomes" id="UP000326921"/>
    </source>
</evidence>
<dbReference type="AlphaFoldDB" id="A0A5Q0QIB4"/>
<feature type="domain" description="SGNH" evidence="3">
    <location>
        <begin position="421"/>
        <end position="615"/>
    </location>
</feature>
<dbReference type="GO" id="GO:0016747">
    <property type="term" value="F:acyltransferase activity, transferring groups other than amino-acyl groups"/>
    <property type="evidence" value="ECO:0007669"/>
    <property type="project" value="InterPro"/>
</dbReference>
<evidence type="ECO:0000259" key="3">
    <source>
        <dbReference type="Pfam" id="PF19040"/>
    </source>
</evidence>
<proteinExistence type="predicted"/>
<name>A0A5Q0QIB4_9SPHI</name>
<reference evidence="4 5" key="1">
    <citation type="submission" date="2019-10" db="EMBL/GenBank/DDBJ databases">
        <authorList>
            <person name="Dong K."/>
        </authorList>
    </citation>
    <scope>NUCLEOTIDE SEQUENCE [LARGE SCALE GENOMIC DNA]</scope>
    <source>
        <strain evidence="5">dk4302</strain>
    </source>
</reference>
<dbReference type="PANTHER" id="PTHR23028">
    <property type="entry name" value="ACETYLTRANSFERASE"/>
    <property type="match status" value="1"/>
</dbReference>
<keyword evidence="1" id="KW-0472">Membrane</keyword>
<feature type="transmembrane region" description="Helical" evidence="1">
    <location>
        <begin position="81"/>
        <end position="100"/>
    </location>
</feature>
<keyword evidence="4" id="KW-0808">Transferase</keyword>
<evidence type="ECO:0000259" key="2">
    <source>
        <dbReference type="Pfam" id="PF01757"/>
    </source>
</evidence>
<evidence type="ECO:0000256" key="1">
    <source>
        <dbReference type="SAM" id="Phobius"/>
    </source>
</evidence>
<keyword evidence="1" id="KW-0812">Transmembrane</keyword>
<feature type="transmembrane region" description="Helical" evidence="1">
    <location>
        <begin position="176"/>
        <end position="193"/>
    </location>
</feature>
<feature type="transmembrane region" description="Helical" evidence="1">
    <location>
        <begin position="199"/>
        <end position="219"/>
    </location>
</feature>
<feature type="transmembrane region" description="Helical" evidence="1">
    <location>
        <begin position="40"/>
        <end position="60"/>
    </location>
</feature>
<keyword evidence="4" id="KW-0012">Acyltransferase</keyword>
<keyword evidence="5" id="KW-1185">Reference proteome</keyword>
<dbReference type="Pfam" id="PF19040">
    <property type="entry name" value="SGNH"/>
    <property type="match status" value="1"/>
</dbReference>
<accession>A0A5Q0QIB4</accession>
<dbReference type="KEGG" id="sphe:GFH32_17145"/>
<organism evidence="4 5">
    <name type="scientific">Sphingobacterium zhuxiongii</name>
    <dbReference type="NCBI Taxonomy" id="2662364"/>
    <lineage>
        <taxon>Bacteria</taxon>
        <taxon>Pseudomonadati</taxon>
        <taxon>Bacteroidota</taxon>
        <taxon>Sphingobacteriia</taxon>
        <taxon>Sphingobacteriales</taxon>
        <taxon>Sphingobacteriaceae</taxon>
        <taxon>Sphingobacterium</taxon>
    </lineage>
</organism>
<protein>
    <submittedName>
        <fullName evidence="4">Acyltransferase family protein</fullName>
    </submittedName>
</protein>
<dbReference type="InterPro" id="IPR002656">
    <property type="entry name" value="Acyl_transf_3_dom"/>
</dbReference>
<dbReference type="InterPro" id="IPR050879">
    <property type="entry name" value="Acyltransferase_3"/>
</dbReference>
<feature type="transmembrane region" description="Helical" evidence="1">
    <location>
        <begin position="261"/>
        <end position="282"/>
    </location>
</feature>
<sequence length="620" mass="71230">MEPSIPKFLKKRRSDLDALRALAILIVFGYHLNIPFLKNGFIGVDIFFVLSGYLTTAVCLENPKNLRKELISFYKRRANRLIPALFFMLLFCGLLIWILVPLKTIDFAQNALLSLSFTSNIYYYLTSGYFATSSQLNFLLHSWSLSLEFQFYLCYPLLIFVFQIKGRQSRQQLENRFLLLLLISFICMLILSVQDERAAFYLLPSRLWEFISGALAFLSYKRVVNGLSSRLRQVGAFVCWLILLANTLLGGHVIGMEGWPWIVALTVLSVVGIILFDVQVFESNIITWLAKNSYGIYLWHWPLIVLCTYLGVSLSFTVSAVLIVLTILFANVSYQFIESKNLFTNTKLQILGLVTLSLSAILVHPKAKDVIMNSQQLRDFQLLHQYKTEKTPLQYGFLTTHLQHHEPFNLLNITSRLKLSDSGGNYLLLGDCHAGMFSYTLKRIAQQKGINLIVFSMDETFPASNALGKFVGPQDQMNYIFNQLIPSHYQKLDKVILMADYSNYSANELKAFFTHNRSYFSQFKLPIVYIGQTKKYRIEFPVASSQHERWKIPLAQYELSAPYRVNRFIKTLPEIHYVDLLSSQSSNAGKDGQLFMYDTNHYTIGGTERLSKLLETSIFK</sequence>
<dbReference type="Proteomes" id="UP000326921">
    <property type="component" value="Chromosome"/>
</dbReference>
<feature type="domain" description="Acyltransferase 3" evidence="2">
    <location>
        <begin position="15"/>
        <end position="330"/>
    </location>
</feature>
<dbReference type="InterPro" id="IPR043968">
    <property type="entry name" value="SGNH"/>
</dbReference>
<feature type="transmembrane region" description="Helical" evidence="1">
    <location>
        <begin position="231"/>
        <end position="255"/>
    </location>
</feature>
<keyword evidence="1" id="KW-1133">Transmembrane helix</keyword>
<feature type="transmembrane region" description="Helical" evidence="1">
    <location>
        <begin position="16"/>
        <end position="34"/>
    </location>
</feature>
<dbReference type="GO" id="GO:0016020">
    <property type="term" value="C:membrane"/>
    <property type="evidence" value="ECO:0007669"/>
    <property type="project" value="TreeGrafter"/>
</dbReference>
<dbReference type="PANTHER" id="PTHR23028:SF53">
    <property type="entry name" value="ACYL_TRANSF_3 DOMAIN-CONTAINING PROTEIN"/>
    <property type="match status" value="1"/>
</dbReference>
<dbReference type="EMBL" id="CP045652">
    <property type="protein sequence ID" value="QGA27948.1"/>
    <property type="molecule type" value="Genomic_DNA"/>
</dbReference>
<dbReference type="RefSeq" id="WP_153512776.1">
    <property type="nucleotide sequence ID" value="NZ_CP045652.1"/>
</dbReference>
<feature type="transmembrane region" description="Helical" evidence="1">
    <location>
        <begin position="143"/>
        <end position="164"/>
    </location>
</feature>
<dbReference type="GO" id="GO:0000271">
    <property type="term" value="P:polysaccharide biosynthetic process"/>
    <property type="evidence" value="ECO:0007669"/>
    <property type="project" value="TreeGrafter"/>
</dbReference>